<dbReference type="InterPro" id="IPR031052">
    <property type="entry name" value="FHY3/FAR1"/>
</dbReference>
<keyword evidence="3" id="KW-1185">Reference proteome</keyword>
<comment type="similarity">
    <text evidence="1">Belongs to the FHY3/FAR1 family.</text>
</comment>
<keyword evidence="1" id="KW-0479">Metal-binding</keyword>
<keyword evidence="1" id="KW-0862">Zinc</keyword>
<name>A0AA88A9A8_FICCA</name>
<dbReference type="Gramene" id="FCD_00036717-RA">
    <property type="protein sequence ID" value="FCD_00036717-RA:cds"/>
    <property type="gene ID" value="FCD_00036717"/>
</dbReference>
<dbReference type="Proteomes" id="UP001187192">
    <property type="component" value="Unassembled WGS sequence"/>
</dbReference>
<evidence type="ECO:0000256" key="1">
    <source>
        <dbReference type="RuleBase" id="RU367018"/>
    </source>
</evidence>
<dbReference type="PANTHER" id="PTHR31669">
    <property type="entry name" value="PROTEIN FAR1-RELATED SEQUENCE 10-RELATED"/>
    <property type="match status" value="1"/>
</dbReference>
<evidence type="ECO:0000313" key="2">
    <source>
        <dbReference type="EMBL" id="GMN47550.1"/>
    </source>
</evidence>
<dbReference type="GO" id="GO:0005634">
    <property type="term" value="C:nucleus"/>
    <property type="evidence" value="ECO:0007669"/>
    <property type="project" value="UniProtKB-SubCell"/>
</dbReference>
<comment type="function">
    <text evidence="1">Putative transcription activator involved in regulating light control of development.</text>
</comment>
<dbReference type="AlphaFoldDB" id="A0AA88A9A8"/>
<sequence>MGNKRPTVVVTDGDHIMRASILHDLPSAVHRLCGWCLDKNAGSNVKEGEFQIRFARLMYNYYTEDEFEEIWRALVHEFNLHDNELMRSTYEKRHSWAETFLR</sequence>
<comment type="caution">
    <text evidence="2">The sequence shown here is derived from an EMBL/GenBank/DDBJ whole genome shotgun (WGS) entry which is preliminary data.</text>
</comment>
<gene>
    <name evidence="2" type="ORF">TIFTF001_016726</name>
</gene>
<accession>A0AA88A9A8</accession>
<protein>
    <recommendedName>
        <fullName evidence="1">Protein FAR1-RELATED SEQUENCE</fullName>
    </recommendedName>
</protein>
<comment type="subcellular location">
    <subcellularLocation>
        <location evidence="1">Nucleus</location>
    </subcellularLocation>
</comment>
<reference evidence="2" key="1">
    <citation type="submission" date="2023-07" db="EMBL/GenBank/DDBJ databases">
        <title>draft genome sequence of fig (Ficus carica).</title>
        <authorList>
            <person name="Takahashi T."/>
            <person name="Nishimura K."/>
        </authorList>
    </citation>
    <scope>NUCLEOTIDE SEQUENCE</scope>
</reference>
<dbReference type="GO" id="GO:0006355">
    <property type="term" value="P:regulation of DNA-templated transcription"/>
    <property type="evidence" value="ECO:0007669"/>
    <property type="project" value="UniProtKB-UniRule"/>
</dbReference>
<dbReference type="GO" id="GO:0008270">
    <property type="term" value="F:zinc ion binding"/>
    <property type="evidence" value="ECO:0007669"/>
    <property type="project" value="UniProtKB-UniRule"/>
</dbReference>
<evidence type="ECO:0000313" key="3">
    <source>
        <dbReference type="Proteomes" id="UP001187192"/>
    </source>
</evidence>
<keyword evidence="1" id="KW-0863">Zinc-finger</keyword>
<dbReference type="PANTHER" id="PTHR31669:SF292">
    <property type="entry name" value="OS02G0262500 PROTEIN"/>
    <property type="match status" value="1"/>
</dbReference>
<dbReference type="EMBL" id="BTGU01000026">
    <property type="protein sequence ID" value="GMN47550.1"/>
    <property type="molecule type" value="Genomic_DNA"/>
</dbReference>
<proteinExistence type="inferred from homology"/>
<keyword evidence="1" id="KW-0539">Nucleus</keyword>
<organism evidence="2 3">
    <name type="scientific">Ficus carica</name>
    <name type="common">Common fig</name>
    <dbReference type="NCBI Taxonomy" id="3494"/>
    <lineage>
        <taxon>Eukaryota</taxon>
        <taxon>Viridiplantae</taxon>
        <taxon>Streptophyta</taxon>
        <taxon>Embryophyta</taxon>
        <taxon>Tracheophyta</taxon>
        <taxon>Spermatophyta</taxon>
        <taxon>Magnoliopsida</taxon>
        <taxon>eudicotyledons</taxon>
        <taxon>Gunneridae</taxon>
        <taxon>Pentapetalae</taxon>
        <taxon>rosids</taxon>
        <taxon>fabids</taxon>
        <taxon>Rosales</taxon>
        <taxon>Moraceae</taxon>
        <taxon>Ficeae</taxon>
        <taxon>Ficus</taxon>
    </lineage>
</organism>